<accession>A0A344TEB2</accession>
<evidence type="ECO:0000256" key="1">
    <source>
        <dbReference type="SAM" id="SignalP"/>
    </source>
</evidence>
<reference evidence="3 4" key="1">
    <citation type="submission" date="2018-07" db="EMBL/GenBank/DDBJ databases">
        <title>Genome sequencing of Runella.</title>
        <authorList>
            <person name="Baek M.-G."/>
            <person name="Yi H."/>
        </authorList>
    </citation>
    <scope>NUCLEOTIDE SEQUENCE [LARGE SCALE GENOMIC DNA]</scope>
    <source>
        <strain evidence="3 4">HYN0085</strain>
    </source>
</reference>
<proteinExistence type="predicted"/>
<dbReference type="KEGG" id="run:DR864_04165"/>
<dbReference type="OrthoDB" id="931560at2"/>
<feature type="signal peptide" evidence="1">
    <location>
        <begin position="1"/>
        <end position="22"/>
    </location>
</feature>
<keyword evidence="1" id="KW-0732">Signal</keyword>
<dbReference type="InterPro" id="IPR009045">
    <property type="entry name" value="Zn_M74/Hedgehog-like"/>
</dbReference>
<gene>
    <name evidence="3" type="ORF">DR864_04165</name>
</gene>
<feature type="domain" description="Peptidase M15C" evidence="2">
    <location>
        <begin position="186"/>
        <end position="243"/>
    </location>
</feature>
<dbReference type="GO" id="GO:0008233">
    <property type="term" value="F:peptidase activity"/>
    <property type="evidence" value="ECO:0007669"/>
    <property type="project" value="InterPro"/>
</dbReference>
<sequence>MSKVVFCIGSIALVLLSIACGAVDELKESSWEKERCDTIQRLESFSVLDLVLPFSQADTLKETLTSVPQIYVTTIKNGQIQPWKALTAPSFHGKPYELKLPQSSFTVDTLSTLDLSYLWSLADRYDYPYLRYESILKSVRDSFLVKREAMMQAYLRQFPQYQLRVQSDLRGSGKQKRHLTMGKSVSPLSQHQFGLASDIAILSRGRQLQNINHYKTFLGQIGREYSLTWGGNFLGFVDPNHIQFFANSAELLTNIPPLRFEYEAYGRYFKNRVQAMTAVGKAAKVEDTKALLAALHQLHKGQACVCDTLAERPTSLFIRNLALEAAKIGYQSGRDILIIGDLDQHTTSLIHPTGVQKTFRLGVWQ</sequence>
<dbReference type="PROSITE" id="PS51257">
    <property type="entry name" value="PROKAR_LIPOPROTEIN"/>
    <property type="match status" value="1"/>
</dbReference>
<evidence type="ECO:0000313" key="4">
    <source>
        <dbReference type="Proteomes" id="UP000251993"/>
    </source>
</evidence>
<dbReference type="SUPFAM" id="SSF55166">
    <property type="entry name" value="Hedgehog/DD-peptidase"/>
    <property type="match status" value="1"/>
</dbReference>
<protein>
    <recommendedName>
        <fullName evidence="2">Peptidase M15C domain-containing protein</fullName>
    </recommendedName>
</protein>
<dbReference type="InterPro" id="IPR039561">
    <property type="entry name" value="Peptidase_M15C"/>
</dbReference>
<evidence type="ECO:0000313" key="3">
    <source>
        <dbReference type="EMBL" id="AXE16983.1"/>
    </source>
</evidence>
<keyword evidence="4" id="KW-1185">Reference proteome</keyword>
<feature type="chain" id="PRO_5016699288" description="Peptidase M15C domain-containing protein" evidence="1">
    <location>
        <begin position="23"/>
        <end position="365"/>
    </location>
</feature>
<dbReference type="RefSeq" id="WP_114065770.1">
    <property type="nucleotide sequence ID" value="NZ_CP030850.1"/>
</dbReference>
<dbReference type="Pfam" id="PF13539">
    <property type="entry name" value="Peptidase_M15_4"/>
    <property type="match status" value="1"/>
</dbReference>
<dbReference type="Proteomes" id="UP000251993">
    <property type="component" value="Chromosome"/>
</dbReference>
<dbReference type="AlphaFoldDB" id="A0A344TEB2"/>
<organism evidence="3 4">
    <name type="scientific">Runella rosea</name>
    <dbReference type="NCBI Taxonomy" id="2259595"/>
    <lineage>
        <taxon>Bacteria</taxon>
        <taxon>Pseudomonadati</taxon>
        <taxon>Bacteroidota</taxon>
        <taxon>Cytophagia</taxon>
        <taxon>Cytophagales</taxon>
        <taxon>Spirosomataceae</taxon>
        <taxon>Runella</taxon>
    </lineage>
</organism>
<dbReference type="EMBL" id="CP030850">
    <property type="protein sequence ID" value="AXE16983.1"/>
    <property type="molecule type" value="Genomic_DNA"/>
</dbReference>
<evidence type="ECO:0000259" key="2">
    <source>
        <dbReference type="Pfam" id="PF13539"/>
    </source>
</evidence>
<name>A0A344TEB2_9BACT</name>
<dbReference type="Gene3D" id="3.30.1380.10">
    <property type="match status" value="1"/>
</dbReference>